<dbReference type="Pfam" id="PF00854">
    <property type="entry name" value="PTR2"/>
    <property type="match status" value="1"/>
</dbReference>
<keyword evidence="6" id="KW-0732">Signal</keyword>
<evidence type="ECO:0000256" key="4">
    <source>
        <dbReference type="ARBA" id="ARBA00023136"/>
    </source>
</evidence>
<feature type="transmembrane region" description="Helical" evidence="5">
    <location>
        <begin position="429"/>
        <end position="451"/>
    </location>
</feature>
<dbReference type="AlphaFoldDB" id="A0A8J6BDI0"/>
<feature type="transmembrane region" description="Helical" evidence="5">
    <location>
        <begin position="124"/>
        <end position="144"/>
    </location>
</feature>
<evidence type="ECO:0000256" key="2">
    <source>
        <dbReference type="ARBA" id="ARBA00022692"/>
    </source>
</evidence>
<dbReference type="Proteomes" id="UP000729402">
    <property type="component" value="Unassembled WGS sequence"/>
</dbReference>
<dbReference type="EMBL" id="JAAALK010000082">
    <property type="protein sequence ID" value="KAG8085199.1"/>
    <property type="molecule type" value="Genomic_DNA"/>
</dbReference>
<protein>
    <submittedName>
        <fullName evidence="7">Uncharacterized protein</fullName>
    </submittedName>
</protein>
<accession>A0A8J6BDI0</accession>
<feature type="transmembrane region" description="Helical" evidence="5">
    <location>
        <begin position="232"/>
        <end position="256"/>
    </location>
</feature>
<organism evidence="7 8">
    <name type="scientific">Zizania palustris</name>
    <name type="common">Northern wild rice</name>
    <dbReference type="NCBI Taxonomy" id="103762"/>
    <lineage>
        <taxon>Eukaryota</taxon>
        <taxon>Viridiplantae</taxon>
        <taxon>Streptophyta</taxon>
        <taxon>Embryophyta</taxon>
        <taxon>Tracheophyta</taxon>
        <taxon>Spermatophyta</taxon>
        <taxon>Magnoliopsida</taxon>
        <taxon>Liliopsida</taxon>
        <taxon>Poales</taxon>
        <taxon>Poaceae</taxon>
        <taxon>BOP clade</taxon>
        <taxon>Oryzoideae</taxon>
        <taxon>Oryzeae</taxon>
        <taxon>Zizaniinae</taxon>
        <taxon>Zizania</taxon>
    </lineage>
</organism>
<evidence type="ECO:0000256" key="6">
    <source>
        <dbReference type="SAM" id="SignalP"/>
    </source>
</evidence>
<feature type="transmembrane region" description="Helical" evidence="5">
    <location>
        <begin position="268"/>
        <end position="286"/>
    </location>
</feature>
<proteinExistence type="predicted"/>
<reference evidence="7" key="1">
    <citation type="journal article" date="2021" name="bioRxiv">
        <title>Whole Genome Assembly and Annotation of Northern Wild Rice, Zizania palustris L., Supports a Whole Genome Duplication in the Zizania Genus.</title>
        <authorList>
            <person name="Haas M."/>
            <person name="Kono T."/>
            <person name="Macchietto M."/>
            <person name="Millas R."/>
            <person name="McGilp L."/>
            <person name="Shao M."/>
            <person name="Duquette J."/>
            <person name="Hirsch C.N."/>
            <person name="Kimball J."/>
        </authorList>
    </citation>
    <scope>NUCLEOTIDE SEQUENCE</scope>
    <source>
        <tissue evidence="7">Fresh leaf tissue</tissue>
    </source>
</reference>
<evidence type="ECO:0000256" key="3">
    <source>
        <dbReference type="ARBA" id="ARBA00022989"/>
    </source>
</evidence>
<evidence type="ECO:0000256" key="5">
    <source>
        <dbReference type="SAM" id="Phobius"/>
    </source>
</evidence>
<feature type="transmembrane region" description="Helical" evidence="5">
    <location>
        <begin position="388"/>
        <end position="409"/>
    </location>
</feature>
<name>A0A8J6BDI0_ZIZPA</name>
<dbReference type="InterPro" id="IPR000109">
    <property type="entry name" value="POT_fam"/>
</dbReference>
<dbReference type="OrthoDB" id="8904098at2759"/>
<sequence>MIECNGPVRARVRTCIVQALVVFTLTASVRGLQPANCQQPGPAGLAAAPCEQASAGQMAALYAGVFLMCVSAAGARFNQATMGADQFDAAADRDVFFNWYFIVLYVSAVLGSTVIVYVQDTVSWQLGFGLAGVASVVGLAALLLGARYYRRPAAQGSPFTGMARVIVAATRKRKLNVAAPEERKFYHGRRSDDNDGKASADDDTALAPSDRFSFLNRAAVEEFKAVLRILPLWSAAIFLSISIGVQINFTILQALAMDRALGRFTVPAGSFFVSSLLSVVVFLGIIDRVLLPLWWRLTGGHTPRPLQRIGAGHVLTVVSMASSAALERWRIATVRAHGEEGNPAWVSPLSALWLVLPFALSGVGEALHFPAQVTLYYQEFPPPLKNTATGMVALIVALGFYLSTAFVDVVRRTTSWLPDNMNASRLENLYWLLAVLVAINFIYYLICAKLYKYQNIGKSDMGVVFSFVVLDRE</sequence>
<keyword evidence="4 5" id="KW-0472">Membrane</keyword>
<feature type="chain" id="PRO_5035293399" evidence="6">
    <location>
        <begin position="32"/>
        <end position="473"/>
    </location>
</feature>
<gene>
    <name evidence="7" type="ORF">GUJ93_ZPchr0010g7347</name>
</gene>
<evidence type="ECO:0000313" key="7">
    <source>
        <dbReference type="EMBL" id="KAG8085199.1"/>
    </source>
</evidence>
<feature type="transmembrane region" description="Helical" evidence="5">
    <location>
        <begin position="96"/>
        <end position="118"/>
    </location>
</feature>
<evidence type="ECO:0000256" key="1">
    <source>
        <dbReference type="ARBA" id="ARBA00004141"/>
    </source>
</evidence>
<dbReference type="GO" id="GO:0016020">
    <property type="term" value="C:membrane"/>
    <property type="evidence" value="ECO:0007669"/>
    <property type="project" value="UniProtKB-SubCell"/>
</dbReference>
<comment type="caution">
    <text evidence="7">The sequence shown here is derived from an EMBL/GenBank/DDBJ whole genome shotgun (WGS) entry which is preliminary data.</text>
</comment>
<keyword evidence="2 5" id="KW-0812">Transmembrane</keyword>
<feature type="signal peptide" evidence="6">
    <location>
        <begin position="1"/>
        <end position="31"/>
    </location>
</feature>
<keyword evidence="3 5" id="KW-1133">Transmembrane helix</keyword>
<reference evidence="7" key="2">
    <citation type="submission" date="2021-02" db="EMBL/GenBank/DDBJ databases">
        <authorList>
            <person name="Kimball J.A."/>
            <person name="Haas M.W."/>
            <person name="Macchietto M."/>
            <person name="Kono T."/>
            <person name="Duquette J."/>
            <person name="Shao M."/>
        </authorList>
    </citation>
    <scope>NUCLEOTIDE SEQUENCE</scope>
    <source>
        <tissue evidence="7">Fresh leaf tissue</tissue>
    </source>
</reference>
<comment type="subcellular location">
    <subcellularLocation>
        <location evidence="1">Membrane</location>
        <topology evidence="1">Multi-pass membrane protein</topology>
    </subcellularLocation>
</comment>
<feature type="transmembrane region" description="Helical" evidence="5">
    <location>
        <begin position="345"/>
        <end position="367"/>
    </location>
</feature>
<evidence type="ECO:0000313" key="8">
    <source>
        <dbReference type="Proteomes" id="UP000729402"/>
    </source>
</evidence>
<feature type="transmembrane region" description="Helical" evidence="5">
    <location>
        <begin position="55"/>
        <end position="75"/>
    </location>
</feature>
<dbReference type="GO" id="GO:0022857">
    <property type="term" value="F:transmembrane transporter activity"/>
    <property type="evidence" value="ECO:0007669"/>
    <property type="project" value="InterPro"/>
</dbReference>
<keyword evidence="8" id="KW-1185">Reference proteome</keyword>
<dbReference type="PANTHER" id="PTHR11654">
    <property type="entry name" value="OLIGOPEPTIDE TRANSPORTER-RELATED"/>
    <property type="match status" value="1"/>
</dbReference>